<protein>
    <submittedName>
        <fullName evidence="3">Uncharacterized protein LOC111020329</fullName>
    </submittedName>
</protein>
<name>A0A6J1DGX0_MOMCH</name>
<evidence type="ECO:0000313" key="2">
    <source>
        <dbReference type="Proteomes" id="UP000504603"/>
    </source>
</evidence>
<dbReference type="KEGG" id="mcha:111020329"/>
<proteinExistence type="predicted"/>
<dbReference type="PANTHER" id="PTHR34190:SF4">
    <property type="entry name" value="EXPRESSED PROTEIN"/>
    <property type="match status" value="1"/>
</dbReference>
<gene>
    <name evidence="3" type="primary">LOC111020329</name>
</gene>
<evidence type="ECO:0000313" key="3">
    <source>
        <dbReference type="RefSeq" id="XP_022152667.1"/>
    </source>
</evidence>
<keyword evidence="2" id="KW-1185">Reference proteome</keyword>
<reference evidence="3" key="1">
    <citation type="submission" date="2025-08" db="UniProtKB">
        <authorList>
            <consortium name="RefSeq"/>
        </authorList>
    </citation>
    <scope>IDENTIFICATION</scope>
    <source>
        <strain evidence="3">OHB3-1</strain>
    </source>
</reference>
<evidence type="ECO:0000256" key="1">
    <source>
        <dbReference type="SAM" id="MobiDB-lite"/>
    </source>
</evidence>
<feature type="compositionally biased region" description="Low complexity" evidence="1">
    <location>
        <begin position="28"/>
        <end position="44"/>
    </location>
</feature>
<accession>A0A6J1DGX0</accession>
<sequence length="154" mass="17286">MAVAEEPILSRLDRLDNILRRLEEIRGCGKSPKSSCGSTPSSGTLTSDYHTSSVDLSPKSLEKHCRPISNVIKITEVKGSLVQRMDNIEDRVLKLCLQLEGEIERERETLMVSEKNKKKKPKKSFKQLVQRCMTGQGIRDQLTSGQGTRDQLTS</sequence>
<dbReference type="RefSeq" id="XP_022152667.1">
    <property type="nucleotide sequence ID" value="XM_022296975.1"/>
</dbReference>
<dbReference type="Proteomes" id="UP000504603">
    <property type="component" value="Unplaced"/>
</dbReference>
<feature type="compositionally biased region" description="Polar residues" evidence="1">
    <location>
        <begin position="45"/>
        <end position="55"/>
    </location>
</feature>
<dbReference type="OrthoDB" id="783251at2759"/>
<dbReference type="GeneID" id="111020329"/>
<dbReference type="PANTHER" id="PTHR34190">
    <property type="entry name" value="EXPRESSED PROTEIN"/>
    <property type="match status" value="1"/>
</dbReference>
<organism evidence="2 3">
    <name type="scientific">Momordica charantia</name>
    <name type="common">Bitter gourd</name>
    <name type="synonym">Balsam pear</name>
    <dbReference type="NCBI Taxonomy" id="3673"/>
    <lineage>
        <taxon>Eukaryota</taxon>
        <taxon>Viridiplantae</taxon>
        <taxon>Streptophyta</taxon>
        <taxon>Embryophyta</taxon>
        <taxon>Tracheophyta</taxon>
        <taxon>Spermatophyta</taxon>
        <taxon>Magnoliopsida</taxon>
        <taxon>eudicotyledons</taxon>
        <taxon>Gunneridae</taxon>
        <taxon>Pentapetalae</taxon>
        <taxon>rosids</taxon>
        <taxon>fabids</taxon>
        <taxon>Cucurbitales</taxon>
        <taxon>Cucurbitaceae</taxon>
        <taxon>Momordiceae</taxon>
        <taxon>Momordica</taxon>
    </lineage>
</organism>
<dbReference type="AlphaFoldDB" id="A0A6J1DGX0"/>
<feature type="region of interest" description="Disordered" evidence="1">
    <location>
        <begin position="28"/>
        <end position="56"/>
    </location>
</feature>